<evidence type="ECO:0000256" key="2">
    <source>
        <dbReference type="ARBA" id="ARBA00022475"/>
    </source>
</evidence>
<keyword evidence="2" id="KW-1003">Cell membrane</keyword>
<dbReference type="Gene3D" id="3.40.190.10">
    <property type="entry name" value="Periplasmic binding protein-like II"/>
    <property type="match status" value="1"/>
</dbReference>
<feature type="chain" id="PRO_5046253143" evidence="9">
    <location>
        <begin position="21"/>
        <end position="638"/>
    </location>
</feature>
<dbReference type="GO" id="GO:0005886">
    <property type="term" value="C:plasma membrane"/>
    <property type="evidence" value="ECO:0007669"/>
    <property type="project" value="UniProtKB-SubCell"/>
</dbReference>
<dbReference type="Proteomes" id="UP001652620">
    <property type="component" value="Chromosome 4"/>
</dbReference>
<evidence type="ECO:0000256" key="4">
    <source>
        <dbReference type="ARBA" id="ARBA00022989"/>
    </source>
</evidence>
<keyword evidence="9" id="KW-0732">Signal</keyword>
<keyword evidence="4 8" id="KW-1133">Transmembrane helix</keyword>
<gene>
    <name evidence="12" type="primary">LOC105225570</name>
</gene>
<evidence type="ECO:0000256" key="5">
    <source>
        <dbReference type="ARBA" id="ARBA00023136"/>
    </source>
</evidence>
<evidence type="ECO:0000259" key="10">
    <source>
        <dbReference type="Pfam" id="PF24061"/>
    </source>
</evidence>
<evidence type="ECO:0000256" key="7">
    <source>
        <dbReference type="ARBA" id="ARBA00023180"/>
    </source>
</evidence>
<accession>A0A6I9V1P7</accession>
<keyword evidence="11" id="KW-1185">Reference proteome</keyword>
<dbReference type="PANTHER" id="PTHR42643:SF37">
    <property type="entry name" value="IONOTROPIC RECEPTOR 11A-RELATED"/>
    <property type="match status" value="1"/>
</dbReference>
<feature type="transmembrane region" description="Helical" evidence="8">
    <location>
        <begin position="599"/>
        <end position="619"/>
    </location>
</feature>
<dbReference type="KEGG" id="bdr:105225570"/>
<dbReference type="InParanoid" id="A0A6I9V1P7"/>
<sequence>MLKKVIFFIFVLTLATESMAKPKGEERMRFLVDETNRDHEPYADLALYMVERYISSKTSTLIIMENCEHCFPGLQNMHTRLLRYFLKRFNPTMSLQLFFGLPEDRLWDYNIFIVDSMHAFKNLSINIPETSYEHQFHFFIILTLRTKSSEIAAHHMRAIFRECLRFNVDNVVVMLELDKRKFGFYTYYLFAEVHCHQGENIEIVHFNTYFNGSLEHDRLFPQHLRDFHGCPLFICLDLGYPLLGFHGNRSDPQDLQNIRLVAGIEGDLLRDLAKALNFRVNFSISKGRGVIGENNNSTGCFAELAAGKADMAIGCLSSTDGLRHVFSYSISYHQSLYVFIVRSGLHFGPIKQLAQAFCPSVWQAIGICCIIGMIFIRFVISCTSSGVCEKLVGQRKHSDSTNMIVVMMGNPIKILPRRNCARLLLMSWLLATLVLRNAYQAKMFDSLRISRRIPIPRTIAGLEEHNYIFVTDKYAEFYPRNMTRIISNVTQRYSIVQQSDTERLVTSSMLDTLAWHNRQNWNTSYLTYVDEPIYNVQISMYFKKHSILRSIFDDRIKRLGAAGITSHIGEKHVKKQFQVMNANSQRLPAISSNMLRGLYMLYAMLMTIAFTQFALELLTKRAPSVRRAMDWMHYVGPK</sequence>
<evidence type="ECO:0000256" key="3">
    <source>
        <dbReference type="ARBA" id="ARBA00022692"/>
    </source>
</evidence>
<dbReference type="InterPro" id="IPR056198">
    <property type="entry name" value="LBD_receptor"/>
</dbReference>
<dbReference type="GeneID" id="105225570"/>
<dbReference type="InterPro" id="IPR052192">
    <property type="entry name" value="Insect_Ionotropic_Sensory_Rcpt"/>
</dbReference>
<organism evidence="11 12">
    <name type="scientific">Bactrocera dorsalis</name>
    <name type="common">Oriental fruit fly</name>
    <name type="synonym">Dacus dorsalis</name>
    <dbReference type="NCBI Taxonomy" id="27457"/>
    <lineage>
        <taxon>Eukaryota</taxon>
        <taxon>Metazoa</taxon>
        <taxon>Ecdysozoa</taxon>
        <taxon>Arthropoda</taxon>
        <taxon>Hexapoda</taxon>
        <taxon>Insecta</taxon>
        <taxon>Pterygota</taxon>
        <taxon>Neoptera</taxon>
        <taxon>Endopterygota</taxon>
        <taxon>Diptera</taxon>
        <taxon>Brachycera</taxon>
        <taxon>Muscomorpha</taxon>
        <taxon>Tephritoidea</taxon>
        <taxon>Tephritidae</taxon>
        <taxon>Bactrocera</taxon>
        <taxon>Bactrocera</taxon>
    </lineage>
</organism>
<dbReference type="Gene3D" id="1.10.287.70">
    <property type="match status" value="1"/>
</dbReference>
<dbReference type="AlphaFoldDB" id="A0A6I9V1P7"/>
<keyword evidence="5 8" id="KW-0472">Membrane</keyword>
<dbReference type="SUPFAM" id="SSF53850">
    <property type="entry name" value="Periplasmic binding protein-like II"/>
    <property type="match status" value="1"/>
</dbReference>
<comment type="subcellular location">
    <subcellularLocation>
        <location evidence="1">Cell membrane</location>
        <topology evidence="1">Multi-pass membrane protein</topology>
    </subcellularLocation>
</comment>
<protein>
    <submittedName>
        <fullName evidence="12">Uncharacterized protein LOC105225570</fullName>
    </submittedName>
</protein>
<keyword evidence="7" id="KW-0325">Glycoprotein</keyword>
<dbReference type="PANTHER" id="PTHR42643">
    <property type="entry name" value="IONOTROPIC RECEPTOR 20A-RELATED"/>
    <property type="match status" value="1"/>
</dbReference>
<feature type="domain" description="Putative ionotropic receptor ligand binding" evidence="10">
    <location>
        <begin position="34"/>
        <end position="225"/>
    </location>
</feature>
<evidence type="ECO:0000256" key="9">
    <source>
        <dbReference type="SAM" id="SignalP"/>
    </source>
</evidence>
<keyword evidence="6" id="KW-0675">Receptor</keyword>
<reference evidence="12" key="1">
    <citation type="submission" date="2025-08" db="UniProtKB">
        <authorList>
            <consortium name="RefSeq"/>
        </authorList>
    </citation>
    <scope>IDENTIFICATION</scope>
    <source>
        <tissue evidence="12">Adult</tissue>
    </source>
</reference>
<name>A0A6I9V1P7_BACDO</name>
<dbReference type="Pfam" id="PF24061">
    <property type="entry name" value="LBD_receptor"/>
    <property type="match status" value="1"/>
</dbReference>
<keyword evidence="3 8" id="KW-0812">Transmembrane</keyword>
<evidence type="ECO:0000256" key="6">
    <source>
        <dbReference type="ARBA" id="ARBA00023170"/>
    </source>
</evidence>
<evidence type="ECO:0000313" key="11">
    <source>
        <dbReference type="Proteomes" id="UP001652620"/>
    </source>
</evidence>
<evidence type="ECO:0000256" key="1">
    <source>
        <dbReference type="ARBA" id="ARBA00004651"/>
    </source>
</evidence>
<dbReference type="RefSeq" id="XP_011202400.2">
    <property type="nucleotide sequence ID" value="XM_011204098.2"/>
</dbReference>
<evidence type="ECO:0000313" key="12">
    <source>
        <dbReference type="RefSeq" id="XP_011202400.2"/>
    </source>
</evidence>
<evidence type="ECO:0000256" key="8">
    <source>
        <dbReference type="SAM" id="Phobius"/>
    </source>
</evidence>
<proteinExistence type="predicted"/>
<dbReference type="OrthoDB" id="7739311at2759"/>
<feature type="signal peptide" evidence="9">
    <location>
        <begin position="1"/>
        <end position="20"/>
    </location>
</feature>